<evidence type="ECO:0000313" key="1">
    <source>
        <dbReference type="EMBL" id="MDB0573904.1"/>
    </source>
</evidence>
<sequence>MITINTEKQLIRVDDWATLVERAGFTDDLDPKQHELKAIIGRYAFKDKLRCGLSSCHTPHNRGYIVATKSGLETNIGKDCGKTHFGVDFNDMSRQFERDITEKENRETLWSFHFRLDEILQTIDDIRRAERGADWVYRRSRPLIELNKGCPEKIVRRIGDMLKTGTSIVTVSREATKEEIDAKEARTGRQVRRPYYVDEPAGEIANLHVLYCENDLREILVLDLETKSKGLSNLDIDTMTYEQLLRWVKWVGTVEEKLQRAQDTVASGRQFLTAENLSCLSRIVSSDDDVRAFNEYLKSLA</sequence>
<dbReference type="RefSeq" id="WP_271657394.1">
    <property type="nucleotide sequence ID" value="NZ_JAIVFG010000079.1"/>
</dbReference>
<gene>
    <name evidence="1" type="ORF">LBW59_24490</name>
</gene>
<comment type="caution">
    <text evidence="1">The sequence shown here is derived from an EMBL/GenBank/DDBJ whole genome shotgun (WGS) entry which is preliminary data.</text>
</comment>
<dbReference type="AlphaFoldDB" id="A0AAW5ZVI1"/>
<dbReference type="Proteomes" id="UP001144050">
    <property type="component" value="Unassembled WGS sequence"/>
</dbReference>
<proteinExistence type="predicted"/>
<accession>A0AAW5ZVI1</accession>
<evidence type="ECO:0000313" key="2">
    <source>
        <dbReference type="Proteomes" id="UP001144050"/>
    </source>
</evidence>
<dbReference type="EMBL" id="JAIVFG010000079">
    <property type="protein sequence ID" value="MDB0573904.1"/>
    <property type="molecule type" value="Genomic_DNA"/>
</dbReference>
<reference evidence="1" key="1">
    <citation type="submission" date="2021-09" db="EMBL/GenBank/DDBJ databases">
        <title>Genomic analysis of Ralstonia spp.</title>
        <authorList>
            <person name="Aburjaile F."/>
            <person name="Ariute J.C."/>
            <person name="Pais A.K.L."/>
            <person name="Albuquerque G.M.R."/>
            <person name="Silva A.M.F."/>
            <person name="Brenig B."/>
            <person name="Azevedo V."/>
            <person name="Matiuzzi M."/>
            <person name="Ramos R."/>
            <person name="Goes-Neto A."/>
            <person name="Soares S."/>
            <person name="Iseppon A.M.B."/>
            <person name="Souza E."/>
            <person name="Gama M."/>
        </authorList>
    </citation>
    <scope>NUCLEOTIDE SEQUENCE</scope>
    <source>
        <strain evidence="1">CCRMRs91</strain>
    </source>
</reference>
<protein>
    <submittedName>
        <fullName evidence="1">Uncharacterized protein</fullName>
    </submittedName>
</protein>
<name>A0AAW5ZVI1_RALSL</name>
<organism evidence="1 2">
    <name type="scientific">Ralstonia solanacearum</name>
    <name type="common">Pseudomonas solanacearum</name>
    <dbReference type="NCBI Taxonomy" id="305"/>
    <lineage>
        <taxon>Bacteria</taxon>
        <taxon>Pseudomonadati</taxon>
        <taxon>Pseudomonadota</taxon>
        <taxon>Betaproteobacteria</taxon>
        <taxon>Burkholderiales</taxon>
        <taxon>Burkholderiaceae</taxon>
        <taxon>Ralstonia</taxon>
        <taxon>Ralstonia solanacearum species complex</taxon>
    </lineage>
</organism>